<gene>
    <name evidence="4" type="ORF">O181_040560</name>
</gene>
<dbReference type="InterPro" id="IPR005162">
    <property type="entry name" value="Retrotrans_gag_dom"/>
</dbReference>
<dbReference type="InterPro" id="IPR041577">
    <property type="entry name" value="RT_RNaseH_2"/>
</dbReference>
<feature type="region of interest" description="Disordered" evidence="1">
    <location>
        <begin position="190"/>
        <end position="245"/>
    </location>
</feature>
<evidence type="ECO:0000313" key="4">
    <source>
        <dbReference type="EMBL" id="MBW0500845.1"/>
    </source>
</evidence>
<dbReference type="GO" id="GO:0004519">
    <property type="term" value="F:endonuclease activity"/>
    <property type="evidence" value="ECO:0007669"/>
    <property type="project" value="UniProtKB-KW"/>
</dbReference>
<dbReference type="Pfam" id="PF03732">
    <property type="entry name" value="Retrotrans_gag"/>
    <property type="match status" value="1"/>
</dbReference>
<dbReference type="EMBL" id="AVOT02016024">
    <property type="protein sequence ID" value="MBW0500845.1"/>
    <property type="molecule type" value="Genomic_DNA"/>
</dbReference>
<sequence length="380" mass="43711">MPVQHSSPARKTRSQARTQAVLTSTPREPLDGTPEVPQLRAHSDRAPANFSEDRKKFLYDTSFLIGGAAKWIYHYLSNLTYQEPAYLFNNWALLKSQLFNLFGHQNEVRKFEAELDGLRMKEGGHVSLYIANFRSLVSRIQDWGDIVIIHHFRKGMASRILDQLASHPSAIYSLQDLMDITLELDTRYHESRKEQNHHQERNTEGLNSSTSHHKNSSVSSHKQKNFRVQKREKPHSSLLNKDHMLMGSEKDSLEELWDEEEEPGDLETVMKAFPSFYHHHLDVLPKVKAEELPPDHTCNHNIELEGSLPTSVSPPQRGLHHRFNPSLPTIVETNALDYFLVSVLSHFSDSGKHPIAFDSRKPIPEEFNYEIDDKEPLGIF</sequence>
<dbReference type="SUPFAM" id="SSF56672">
    <property type="entry name" value="DNA/RNA polymerases"/>
    <property type="match status" value="1"/>
</dbReference>
<dbReference type="GO" id="GO:0016787">
    <property type="term" value="F:hydrolase activity"/>
    <property type="evidence" value="ECO:0007669"/>
    <property type="project" value="UniProtKB-KW"/>
</dbReference>
<protein>
    <recommendedName>
        <fullName evidence="6">Retrotransposon gag domain-containing protein</fullName>
    </recommendedName>
</protein>
<reference evidence="4" key="1">
    <citation type="submission" date="2021-03" db="EMBL/GenBank/DDBJ databases">
        <title>Draft genome sequence of rust myrtle Austropuccinia psidii MF-1, a brazilian biotype.</title>
        <authorList>
            <person name="Quecine M.C."/>
            <person name="Pachon D.M.R."/>
            <person name="Bonatelli M.L."/>
            <person name="Correr F.H."/>
            <person name="Franceschini L.M."/>
            <person name="Leite T.F."/>
            <person name="Margarido G.R.A."/>
            <person name="Almeida C.A."/>
            <person name="Ferrarezi J.A."/>
            <person name="Labate C.A."/>
        </authorList>
    </citation>
    <scope>NUCLEOTIDE SEQUENCE</scope>
    <source>
        <strain evidence="4">MF-1</strain>
    </source>
</reference>
<feature type="domain" description="Retrotransposon gag" evidence="2">
    <location>
        <begin position="62"/>
        <end position="156"/>
    </location>
</feature>
<accession>A0A9Q3HG95</accession>
<evidence type="ECO:0000259" key="2">
    <source>
        <dbReference type="Pfam" id="PF03732"/>
    </source>
</evidence>
<dbReference type="AlphaFoldDB" id="A0A9Q3HG95"/>
<organism evidence="4 5">
    <name type="scientific">Austropuccinia psidii MF-1</name>
    <dbReference type="NCBI Taxonomy" id="1389203"/>
    <lineage>
        <taxon>Eukaryota</taxon>
        <taxon>Fungi</taxon>
        <taxon>Dikarya</taxon>
        <taxon>Basidiomycota</taxon>
        <taxon>Pucciniomycotina</taxon>
        <taxon>Pucciniomycetes</taxon>
        <taxon>Pucciniales</taxon>
        <taxon>Sphaerophragmiaceae</taxon>
        <taxon>Austropuccinia</taxon>
    </lineage>
</organism>
<dbReference type="InterPro" id="IPR043502">
    <property type="entry name" value="DNA/RNA_pol_sf"/>
</dbReference>
<evidence type="ECO:0000313" key="5">
    <source>
        <dbReference type="Proteomes" id="UP000765509"/>
    </source>
</evidence>
<keyword evidence="5" id="KW-1185">Reference proteome</keyword>
<feature type="region of interest" description="Disordered" evidence="1">
    <location>
        <begin position="1"/>
        <end position="38"/>
    </location>
</feature>
<feature type="compositionally biased region" description="Polar residues" evidence="1">
    <location>
        <begin position="15"/>
        <end position="26"/>
    </location>
</feature>
<feature type="compositionally biased region" description="Basic residues" evidence="1">
    <location>
        <begin position="211"/>
        <end position="228"/>
    </location>
</feature>
<comment type="caution">
    <text evidence="4">The sequence shown here is derived from an EMBL/GenBank/DDBJ whole genome shotgun (WGS) entry which is preliminary data.</text>
</comment>
<evidence type="ECO:0000256" key="1">
    <source>
        <dbReference type="SAM" id="MobiDB-lite"/>
    </source>
</evidence>
<feature type="domain" description="Reverse transcriptase/retrotransposon-derived protein RNase H-like" evidence="3">
    <location>
        <begin position="322"/>
        <end position="379"/>
    </location>
</feature>
<feature type="compositionally biased region" description="Basic and acidic residues" evidence="1">
    <location>
        <begin position="229"/>
        <end position="245"/>
    </location>
</feature>
<dbReference type="GO" id="GO:0003964">
    <property type="term" value="F:RNA-directed DNA polymerase activity"/>
    <property type="evidence" value="ECO:0007669"/>
    <property type="project" value="UniProtKB-KW"/>
</dbReference>
<evidence type="ECO:0000259" key="3">
    <source>
        <dbReference type="Pfam" id="PF17919"/>
    </source>
</evidence>
<feature type="compositionally biased region" description="Basic and acidic residues" evidence="1">
    <location>
        <begin position="190"/>
        <end position="203"/>
    </location>
</feature>
<name>A0A9Q3HG95_9BASI</name>
<dbReference type="Proteomes" id="UP000765509">
    <property type="component" value="Unassembled WGS sequence"/>
</dbReference>
<proteinExistence type="predicted"/>
<evidence type="ECO:0008006" key="6">
    <source>
        <dbReference type="Google" id="ProtNLM"/>
    </source>
</evidence>
<dbReference type="Pfam" id="PF17919">
    <property type="entry name" value="RT_RNaseH_2"/>
    <property type="match status" value="1"/>
</dbReference>